<accession>A0A921K1D4</accession>
<feature type="compositionally biased region" description="Basic and acidic residues" evidence="1">
    <location>
        <begin position="105"/>
        <end position="115"/>
    </location>
</feature>
<evidence type="ECO:0000256" key="1">
    <source>
        <dbReference type="SAM" id="MobiDB-lite"/>
    </source>
</evidence>
<dbReference type="Proteomes" id="UP000707535">
    <property type="component" value="Unassembled WGS sequence"/>
</dbReference>
<feature type="transmembrane region" description="Helical" evidence="2">
    <location>
        <begin position="37"/>
        <end position="55"/>
    </location>
</feature>
<gene>
    <name evidence="3" type="ORF">K8V00_09770</name>
</gene>
<keyword evidence="2" id="KW-1133">Transmembrane helix</keyword>
<name>A0A921K1D4_9LACO</name>
<dbReference type="EMBL" id="DYXG01000095">
    <property type="protein sequence ID" value="HJE97897.1"/>
    <property type="molecule type" value="Genomic_DNA"/>
</dbReference>
<keyword evidence="2" id="KW-0812">Transmembrane</keyword>
<feature type="region of interest" description="Disordered" evidence="1">
    <location>
        <begin position="59"/>
        <end position="131"/>
    </location>
</feature>
<evidence type="ECO:0000256" key="2">
    <source>
        <dbReference type="SAM" id="Phobius"/>
    </source>
</evidence>
<protein>
    <submittedName>
        <fullName evidence="3">Uncharacterized protein</fullName>
    </submittedName>
</protein>
<comment type="caution">
    <text evidence="3">The sequence shown here is derived from an EMBL/GenBank/DDBJ whole genome shotgun (WGS) entry which is preliminary data.</text>
</comment>
<evidence type="ECO:0000313" key="4">
    <source>
        <dbReference type="Proteomes" id="UP000707535"/>
    </source>
</evidence>
<proteinExistence type="predicted"/>
<feature type="compositionally biased region" description="Basic and acidic residues" evidence="1">
    <location>
        <begin position="77"/>
        <end position="95"/>
    </location>
</feature>
<feature type="transmembrane region" description="Helical" evidence="2">
    <location>
        <begin position="6"/>
        <end position="25"/>
    </location>
</feature>
<reference evidence="3" key="1">
    <citation type="journal article" date="2021" name="PeerJ">
        <title>Extensive microbial diversity within the chicken gut microbiome revealed by metagenomics and culture.</title>
        <authorList>
            <person name="Gilroy R."/>
            <person name="Ravi A."/>
            <person name="Getino M."/>
            <person name="Pursley I."/>
            <person name="Horton D.L."/>
            <person name="Alikhan N.F."/>
            <person name="Baker D."/>
            <person name="Gharbi K."/>
            <person name="Hall N."/>
            <person name="Watson M."/>
            <person name="Adriaenssens E.M."/>
            <person name="Foster-Nyarko E."/>
            <person name="Jarju S."/>
            <person name="Secka A."/>
            <person name="Antonio M."/>
            <person name="Oren A."/>
            <person name="Chaudhuri R.R."/>
            <person name="La Ragione R."/>
            <person name="Hildebrand F."/>
            <person name="Pallen M.J."/>
        </authorList>
    </citation>
    <scope>NUCLEOTIDE SEQUENCE</scope>
    <source>
        <strain evidence="3">CHK174-6876</strain>
    </source>
</reference>
<keyword evidence="2" id="KW-0472">Membrane</keyword>
<reference evidence="3" key="2">
    <citation type="submission" date="2021-09" db="EMBL/GenBank/DDBJ databases">
        <authorList>
            <person name="Gilroy R."/>
        </authorList>
    </citation>
    <scope>NUCLEOTIDE SEQUENCE</scope>
    <source>
        <strain evidence="3">CHK174-6876</strain>
    </source>
</reference>
<evidence type="ECO:0000313" key="3">
    <source>
        <dbReference type="EMBL" id="HJE97897.1"/>
    </source>
</evidence>
<dbReference type="AlphaFoldDB" id="A0A921K1D4"/>
<organism evidence="3 4">
    <name type="scientific">Ligilactobacillus acidipiscis</name>
    <dbReference type="NCBI Taxonomy" id="89059"/>
    <lineage>
        <taxon>Bacteria</taxon>
        <taxon>Bacillati</taxon>
        <taxon>Bacillota</taxon>
        <taxon>Bacilli</taxon>
        <taxon>Lactobacillales</taxon>
        <taxon>Lactobacillaceae</taxon>
        <taxon>Ligilactobacillus</taxon>
    </lineage>
</organism>
<sequence>MFITIIGWIVIIVAILLLIGGLSKNQDGAKPSKEEKITVTVLAVILVLLGGYMTGHHGRQVKTDKAAESSSIAKASSKKESRASSIAESKDESKVLAKASSNAESTEKENMKKSDSSSSSVESSNVKETDNAKSKLISDIESYGKDKSIDHVLIRNGRTQVYMTSDVNDMQADQFKPLAKQIYDQSVQLGHQDEFAVYDMYFYINGSQIIAKVDATTKQVEILGE</sequence>